<evidence type="ECO:0000256" key="1">
    <source>
        <dbReference type="SAM" id="Coils"/>
    </source>
</evidence>
<protein>
    <submittedName>
        <fullName evidence="2">Uncharacterized protein</fullName>
    </submittedName>
</protein>
<evidence type="ECO:0000313" key="2">
    <source>
        <dbReference type="EMBL" id="ABA98772.1"/>
    </source>
</evidence>
<organism evidence="2">
    <name type="scientific">Oryza sativa subsp. japonica</name>
    <name type="common">Rice</name>
    <dbReference type="NCBI Taxonomy" id="39947"/>
    <lineage>
        <taxon>Eukaryota</taxon>
        <taxon>Viridiplantae</taxon>
        <taxon>Streptophyta</taxon>
        <taxon>Embryophyta</taxon>
        <taxon>Tracheophyta</taxon>
        <taxon>Spermatophyta</taxon>
        <taxon>Magnoliopsida</taxon>
        <taxon>Liliopsida</taxon>
        <taxon>Poales</taxon>
        <taxon>Poaceae</taxon>
        <taxon>BOP clade</taxon>
        <taxon>Oryzoideae</taxon>
        <taxon>Oryzeae</taxon>
        <taxon>Oryzinae</taxon>
        <taxon>Oryza</taxon>
        <taxon>Oryza sativa</taxon>
    </lineage>
</organism>
<reference evidence="2" key="1">
    <citation type="journal article" date="2005" name="BMC Biol.">
        <title>The sequence of rice chromosomes 11 and 12, rich in disease resistance genes and recent gene duplications.</title>
        <authorList>
            <consortium name="The rice chromosomes 11 and 12 sequencing consortia"/>
        </authorList>
    </citation>
    <scope>NUCLEOTIDE SEQUENCE [LARGE SCALE GENOMIC DNA]</scope>
</reference>
<reference evidence="2" key="2">
    <citation type="submission" date="2005-04" db="EMBL/GenBank/DDBJ databases">
        <authorList>
            <person name="Buell C.R."/>
            <person name="Wing R.A."/>
            <person name="McCombie W.A."/>
            <person name="Ouyang S."/>
        </authorList>
    </citation>
    <scope>NUCLEOTIDE SEQUENCE</scope>
</reference>
<dbReference type="EMBL" id="DP000011">
    <property type="protein sequence ID" value="ABA98772.1"/>
    <property type="molecule type" value="Genomic_DNA"/>
</dbReference>
<gene>
    <name evidence="2" type="ordered locus">LOC_Os12g33760</name>
</gene>
<reference evidence="2" key="3">
    <citation type="submission" date="2006-01" db="EMBL/GenBank/DDBJ databases">
        <authorList>
            <person name="Buell R."/>
        </authorList>
    </citation>
    <scope>NUCLEOTIDE SEQUENCE</scope>
</reference>
<feature type="coiled-coil region" evidence="1">
    <location>
        <begin position="47"/>
        <end position="74"/>
    </location>
</feature>
<dbReference type="AlphaFoldDB" id="Q2QPP5"/>
<keyword evidence="1" id="KW-0175">Coiled coil</keyword>
<sequence length="79" mass="8411">MAKTSTQAEINGASEEQRVANTTVDEIGKTPLSEVELAELVQAQGAIMVSKGQYEELQIELQRLQALHNQVIGAGGSSD</sequence>
<accession>Q2QPP5</accession>
<name>Q2QPP5_ORYSJ</name>
<proteinExistence type="predicted"/>